<dbReference type="InterPro" id="IPR000061">
    <property type="entry name" value="Surp"/>
</dbReference>
<feature type="region of interest" description="Disordered" evidence="2">
    <location>
        <begin position="1027"/>
        <end position="1094"/>
    </location>
</feature>
<feature type="compositionally biased region" description="Gly residues" evidence="2">
    <location>
        <begin position="40"/>
        <end position="52"/>
    </location>
</feature>
<feature type="compositionally biased region" description="Polar residues" evidence="2">
    <location>
        <begin position="254"/>
        <end position="285"/>
    </location>
</feature>
<keyword evidence="1" id="KW-0862">Zinc</keyword>
<keyword evidence="6" id="KW-1185">Reference proteome</keyword>
<sequence length="1180" mass="128391">MFRPGLGQESPQGTPRPPYPGPPRSGMPNPNQFGPPFGMQGRGSPGGPGPAGQRGPPPGHPQQYSGQYPGYSGPQRGAGPPPPPDHMPPSSQVSGHGAQQRAADDGPLPPQDIEMLKNIEILSGFVAKNGPQFEDMARQKQADDPKFGFLFGGEPGTEAAIGKAYYEWKKRCLTAPKDRDAFSPVNEAQVSPNGSDMDMEDDFEQPPQIVDKKSEQAKELASSQHAKNEAALPSRMETNIRPQGAQNPRVPTPLSVSYQGNSATASQTPSQLPSQAVSSRPQSDTAYDELPKRKDTRRRTGFDRPAMEDVTPVPSPPRQAPLPVSQELEASSAAHRGRGSSRVSRWGPQDQSLQPDTSRRASSPVDIPPAPMKISDEDSERPHKKDAERPESEDRLEAVTPERDDDSEHGREVVKDSLLKDTRSEDRMSDRDQRKDSPLRSEIRKTRDSDNRRSRDSPSRLEDSRTRDVSPRVSKQQRGVSEPDSGTRAPTVDEFGRFIRPGGSESDVEDSQYDRRRRSGSASRSRSRSPTSRRRRRSRSRSPRRHGRWSRSRSRSPRRRRSWSKSPPRDSRRGGDGGRGWDRGHQDRSDRGGRRGGRGGGRDPPACLDFARGRCKRGTGCRFLHADTTNGSTAEGRHERGGGRGGRGSRQEDRQESHDGGRSLGGGSSRSSWGEEAPRTRRGWEPSDEKEKDYNKEPPKSFDQLAREQPETSPVSDYGDDFGAKPSDKEANDKFHQESKVTGNLEPSHHVGGTATLSSAQAPYSGDPGGLPPPPLSQLPPPPPPLLHSQGFPTSSLPPQQPSFNISNYLPSQSGFSHLPPPPPPPPLNQSHHLQMIHQPSYVSIGLQQSGLSHRPVVCQSVAPISRSGYTWQSTLMAVPASMAYSVQPVQASGASNYPFPPPPPPPSTTYTSALPQYQLPQQTQVGQSGGQFSMMPGRPEPGPPGAGDAGLKAAGNNASAVSRHNVEHWKGSGGNGTSIHMDDVILESVSPGLPGHHHMENVSPGPGSRLVMESVSPALVAHASNTSALPQQGTEAPPQQDNPSVADLENVSPAPERPQSWSPGGGGETNKSEKRSEKRSKRDKDYKSDKEDHKVKGLTLLRTAVAEHVKETLKPTWREGQMSKEAFKTIAKKAVDKVLSAIKPHQVPNTEEKVATYMVNARPKIAKLVQGYVDKYVKA</sequence>
<dbReference type="Pfam" id="PF01805">
    <property type="entry name" value="Surp"/>
    <property type="match status" value="1"/>
</dbReference>
<feature type="region of interest" description="Disordered" evidence="2">
    <location>
        <begin position="924"/>
        <end position="963"/>
    </location>
</feature>
<gene>
    <name evidence="5" type="ORF">KC19_1G163400</name>
</gene>
<evidence type="ECO:0000259" key="4">
    <source>
        <dbReference type="PROSITE" id="PS50128"/>
    </source>
</evidence>
<name>A0A8T0J5T0_CERPU</name>
<keyword evidence="1" id="KW-0479">Metal-binding</keyword>
<feature type="compositionally biased region" description="Polar residues" evidence="2">
    <location>
        <begin position="791"/>
        <end position="816"/>
    </location>
</feature>
<organism evidence="5 6">
    <name type="scientific">Ceratodon purpureus</name>
    <name type="common">Fire moss</name>
    <name type="synonym">Dicranum purpureum</name>
    <dbReference type="NCBI Taxonomy" id="3225"/>
    <lineage>
        <taxon>Eukaryota</taxon>
        <taxon>Viridiplantae</taxon>
        <taxon>Streptophyta</taxon>
        <taxon>Embryophyta</taxon>
        <taxon>Bryophyta</taxon>
        <taxon>Bryophytina</taxon>
        <taxon>Bryopsida</taxon>
        <taxon>Dicranidae</taxon>
        <taxon>Pseudoditrichales</taxon>
        <taxon>Ditrichaceae</taxon>
        <taxon>Ceratodon</taxon>
    </lineage>
</organism>
<reference evidence="5" key="1">
    <citation type="submission" date="2020-06" db="EMBL/GenBank/DDBJ databases">
        <title>WGS assembly of Ceratodon purpureus strain R40.</title>
        <authorList>
            <person name="Carey S.B."/>
            <person name="Jenkins J."/>
            <person name="Shu S."/>
            <person name="Lovell J.T."/>
            <person name="Sreedasyam A."/>
            <person name="Maumus F."/>
            <person name="Tiley G.P."/>
            <person name="Fernandez-Pozo N."/>
            <person name="Barry K."/>
            <person name="Chen C."/>
            <person name="Wang M."/>
            <person name="Lipzen A."/>
            <person name="Daum C."/>
            <person name="Saski C.A."/>
            <person name="Payton A.C."/>
            <person name="Mcbreen J.C."/>
            <person name="Conrad R.E."/>
            <person name="Kollar L.M."/>
            <person name="Olsson S."/>
            <person name="Huttunen S."/>
            <person name="Landis J.B."/>
            <person name="Wickett N.J."/>
            <person name="Johnson M.G."/>
            <person name="Rensing S.A."/>
            <person name="Grimwood J."/>
            <person name="Schmutz J."/>
            <person name="Mcdaniel S.F."/>
        </authorList>
    </citation>
    <scope>NUCLEOTIDE SEQUENCE</scope>
    <source>
        <strain evidence="5">R40</strain>
    </source>
</reference>
<feature type="compositionally biased region" description="Pro residues" evidence="2">
    <location>
        <begin position="14"/>
        <end position="25"/>
    </location>
</feature>
<dbReference type="OrthoDB" id="1935339at2759"/>
<dbReference type="InterPro" id="IPR057031">
    <property type="entry name" value="SFR19-like_C"/>
</dbReference>
<evidence type="ECO:0000259" key="3">
    <source>
        <dbReference type="PROSITE" id="PS50103"/>
    </source>
</evidence>
<feature type="region of interest" description="Disordered" evidence="2">
    <location>
        <begin position="180"/>
        <end position="827"/>
    </location>
</feature>
<feature type="compositionally biased region" description="Basic and acidic residues" evidence="2">
    <location>
        <begin position="289"/>
        <end position="307"/>
    </location>
</feature>
<dbReference type="PROSITE" id="PS50103">
    <property type="entry name" value="ZF_C3H1"/>
    <property type="match status" value="1"/>
</dbReference>
<evidence type="ECO:0008006" key="7">
    <source>
        <dbReference type="Google" id="ProtNLM"/>
    </source>
</evidence>
<keyword evidence="1" id="KW-0863">Zinc-finger</keyword>
<feature type="compositionally biased region" description="Pro residues" evidence="2">
    <location>
        <begin position="770"/>
        <end position="786"/>
    </location>
</feature>
<dbReference type="PANTHER" id="PTHR36886:SF3">
    <property type="entry name" value="PROTEIN FRIGIDA-ESSENTIAL 1"/>
    <property type="match status" value="1"/>
</dbReference>
<feature type="compositionally biased region" description="Polar residues" evidence="2">
    <location>
        <begin position="1027"/>
        <end position="1044"/>
    </location>
</feature>
<feature type="region of interest" description="Disordered" evidence="2">
    <location>
        <begin position="1"/>
        <end position="114"/>
    </location>
</feature>
<dbReference type="GO" id="GO:0008270">
    <property type="term" value="F:zinc ion binding"/>
    <property type="evidence" value="ECO:0007669"/>
    <property type="project" value="UniProtKB-KW"/>
</dbReference>
<feature type="domain" description="SURP motif" evidence="4">
    <location>
        <begin position="118"/>
        <end position="166"/>
    </location>
</feature>
<feature type="compositionally biased region" description="Low complexity" evidence="2">
    <location>
        <begin position="950"/>
        <end position="959"/>
    </location>
</feature>
<dbReference type="InterPro" id="IPR000571">
    <property type="entry name" value="Znf_CCCH"/>
</dbReference>
<feature type="compositionally biased region" description="Basic and acidic residues" evidence="2">
    <location>
        <begin position="567"/>
        <end position="593"/>
    </location>
</feature>
<dbReference type="EMBL" id="CM026421">
    <property type="protein sequence ID" value="KAG0591280.1"/>
    <property type="molecule type" value="Genomic_DNA"/>
</dbReference>
<dbReference type="Gene3D" id="1.10.10.790">
    <property type="entry name" value="Surp module"/>
    <property type="match status" value="1"/>
</dbReference>
<dbReference type="GO" id="GO:0003723">
    <property type="term" value="F:RNA binding"/>
    <property type="evidence" value="ECO:0007669"/>
    <property type="project" value="InterPro"/>
</dbReference>
<feature type="region of interest" description="Disordered" evidence="2">
    <location>
        <begin position="989"/>
        <end position="1011"/>
    </location>
</feature>
<dbReference type="GO" id="GO:0006396">
    <property type="term" value="P:RNA processing"/>
    <property type="evidence" value="ECO:0007669"/>
    <property type="project" value="InterPro"/>
</dbReference>
<feature type="compositionally biased region" description="Basic residues" evidence="2">
    <location>
        <begin position="515"/>
        <end position="563"/>
    </location>
</feature>
<proteinExistence type="predicted"/>
<feature type="compositionally biased region" description="Basic and acidic residues" evidence="2">
    <location>
        <begin position="722"/>
        <end position="739"/>
    </location>
</feature>
<dbReference type="SMART" id="SM00648">
    <property type="entry name" value="SWAP"/>
    <property type="match status" value="1"/>
</dbReference>
<dbReference type="Pfam" id="PF23030">
    <property type="entry name" value="SCAF11-like_C"/>
    <property type="match status" value="1"/>
</dbReference>
<dbReference type="PANTHER" id="PTHR36886">
    <property type="entry name" value="PROTEIN FRIGIDA-ESSENTIAL 1"/>
    <property type="match status" value="1"/>
</dbReference>
<feature type="zinc finger region" description="C3H1-type" evidence="1">
    <location>
        <begin position="601"/>
        <end position="628"/>
    </location>
</feature>
<dbReference type="PROSITE" id="PS50128">
    <property type="entry name" value="SURP"/>
    <property type="match status" value="1"/>
</dbReference>
<feature type="compositionally biased region" description="Basic and acidic residues" evidence="2">
    <location>
        <begin position="1071"/>
        <end position="1094"/>
    </location>
</feature>
<feature type="compositionally biased region" description="Basic and acidic residues" evidence="2">
    <location>
        <begin position="374"/>
        <end position="470"/>
    </location>
</feature>
<evidence type="ECO:0000256" key="2">
    <source>
        <dbReference type="SAM" id="MobiDB-lite"/>
    </source>
</evidence>
<evidence type="ECO:0000313" key="5">
    <source>
        <dbReference type="EMBL" id="KAG0591280.1"/>
    </source>
</evidence>
<dbReference type="SUPFAM" id="SSF109905">
    <property type="entry name" value="Surp module (SWAP domain)"/>
    <property type="match status" value="1"/>
</dbReference>
<feature type="compositionally biased region" description="Low complexity" evidence="2">
    <location>
        <begin position="330"/>
        <end position="347"/>
    </location>
</feature>
<feature type="compositionally biased region" description="Basic and acidic residues" evidence="2">
    <location>
        <begin position="649"/>
        <end position="661"/>
    </location>
</feature>
<evidence type="ECO:0000256" key="1">
    <source>
        <dbReference type="PROSITE-ProRule" id="PRU00723"/>
    </source>
</evidence>
<dbReference type="Proteomes" id="UP000822688">
    <property type="component" value="Chromosome 1"/>
</dbReference>
<dbReference type="AlphaFoldDB" id="A0A8T0J5T0"/>
<accession>A0A8T0J5T0</accession>
<comment type="caution">
    <text evidence="5">The sequence shown here is derived from an EMBL/GenBank/DDBJ whole genome shotgun (WGS) entry which is preliminary data.</text>
</comment>
<dbReference type="InterPro" id="IPR052650">
    <property type="entry name" value="Zinc_finger_CCCH"/>
</dbReference>
<protein>
    <recommendedName>
        <fullName evidence="7">C3H1-type domain-containing protein</fullName>
    </recommendedName>
</protein>
<feature type="domain" description="C3H1-type" evidence="3">
    <location>
        <begin position="601"/>
        <end position="628"/>
    </location>
</feature>
<evidence type="ECO:0000313" key="6">
    <source>
        <dbReference type="Proteomes" id="UP000822688"/>
    </source>
</evidence>
<feature type="compositionally biased region" description="Polar residues" evidence="2">
    <location>
        <begin position="236"/>
        <end position="246"/>
    </location>
</feature>
<feature type="compositionally biased region" description="Basic and acidic residues" evidence="2">
    <location>
        <begin position="676"/>
        <end position="710"/>
    </location>
</feature>
<dbReference type="InterPro" id="IPR035967">
    <property type="entry name" value="SWAP/Surp_sf"/>
</dbReference>